<organism evidence="1 2">
    <name type="scientific">Acrobeloides nanus</name>
    <dbReference type="NCBI Taxonomy" id="290746"/>
    <lineage>
        <taxon>Eukaryota</taxon>
        <taxon>Metazoa</taxon>
        <taxon>Ecdysozoa</taxon>
        <taxon>Nematoda</taxon>
        <taxon>Chromadorea</taxon>
        <taxon>Rhabditida</taxon>
        <taxon>Tylenchina</taxon>
        <taxon>Cephalobomorpha</taxon>
        <taxon>Cephaloboidea</taxon>
        <taxon>Cephalobidae</taxon>
        <taxon>Acrobeloides</taxon>
    </lineage>
</organism>
<name>A0A914CXB6_9BILA</name>
<dbReference type="AlphaFoldDB" id="A0A914CXB6"/>
<proteinExistence type="predicted"/>
<accession>A0A914CXB6</accession>
<sequence length="251" mass="28418">MSDIPEGTTLLFKATPIHEGPLNQLIDDKDQSPKNFRSMTYNMVSVDKEITLYRAYGVKNEDVDKTKANEIGNWWALEPPKGKGVRAAARSDYSLPPSWGNTLEYVRKIKVPSGTIIYTGCAGEQKTKYGEHTLGGKCQVYLPEKVTKAVIEYETTKDANNIYRAQKKFIRSWEQNNFRITSKSGRLLETAIVQRNQLDSAIKSSVDNNNAYKLVISNLYPQGSDKVIYLSKFCSKTLIKYLNVKLPKSKF</sequence>
<evidence type="ECO:0000313" key="2">
    <source>
        <dbReference type="WBParaSite" id="ACRNAN_scaffold1548.g7245.t1"/>
    </source>
</evidence>
<evidence type="ECO:0000313" key="1">
    <source>
        <dbReference type="Proteomes" id="UP000887540"/>
    </source>
</evidence>
<dbReference type="Proteomes" id="UP000887540">
    <property type="component" value="Unplaced"/>
</dbReference>
<dbReference type="WBParaSite" id="ACRNAN_scaffold1548.g7245.t1">
    <property type="protein sequence ID" value="ACRNAN_scaffold1548.g7245.t1"/>
    <property type="gene ID" value="ACRNAN_scaffold1548.g7245"/>
</dbReference>
<reference evidence="2" key="1">
    <citation type="submission" date="2022-11" db="UniProtKB">
        <authorList>
            <consortium name="WormBaseParasite"/>
        </authorList>
    </citation>
    <scope>IDENTIFICATION</scope>
</reference>
<keyword evidence="1" id="KW-1185">Reference proteome</keyword>
<protein>
    <submittedName>
        <fullName evidence="2">Uncharacterized protein</fullName>
    </submittedName>
</protein>